<accession>A0ABU9VIF2</accession>
<comment type="caution">
    <text evidence="2">The sequence shown here is derived from an EMBL/GenBank/DDBJ whole genome shotgun (WGS) entry which is preliminary data.</text>
</comment>
<keyword evidence="1" id="KW-0472">Membrane</keyword>
<dbReference type="Proteomes" id="UP001418796">
    <property type="component" value="Unassembled WGS sequence"/>
</dbReference>
<keyword evidence="1" id="KW-1133">Transmembrane helix</keyword>
<feature type="transmembrane region" description="Helical" evidence="1">
    <location>
        <begin position="212"/>
        <end position="230"/>
    </location>
</feature>
<name>A0ABU9VIF2_9BACI</name>
<feature type="transmembrane region" description="Helical" evidence="1">
    <location>
        <begin position="144"/>
        <end position="166"/>
    </location>
</feature>
<dbReference type="RefSeq" id="WP_343130523.1">
    <property type="nucleotide sequence ID" value="NZ_JBCITK010000001.1"/>
</dbReference>
<feature type="transmembrane region" description="Helical" evidence="1">
    <location>
        <begin position="62"/>
        <end position="83"/>
    </location>
</feature>
<dbReference type="EMBL" id="JBCITK010000001">
    <property type="protein sequence ID" value="MEN0643629.1"/>
    <property type="molecule type" value="Genomic_DNA"/>
</dbReference>
<organism evidence="2 3">
    <name type="scientific">Alkalicoccobacillus gibsonii</name>
    <dbReference type="NCBI Taxonomy" id="79881"/>
    <lineage>
        <taxon>Bacteria</taxon>
        <taxon>Bacillati</taxon>
        <taxon>Bacillota</taxon>
        <taxon>Bacilli</taxon>
        <taxon>Bacillales</taxon>
        <taxon>Bacillaceae</taxon>
        <taxon>Alkalicoccobacillus</taxon>
    </lineage>
</organism>
<protein>
    <submittedName>
        <fullName evidence="2">ABC transporter permease subunit</fullName>
    </submittedName>
</protein>
<reference evidence="2 3" key="1">
    <citation type="submission" date="2024-03" db="EMBL/GenBank/DDBJ databases">
        <title>Bacilli Hybrid Assemblies.</title>
        <authorList>
            <person name="Kovac J."/>
        </authorList>
    </citation>
    <scope>NUCLEOTIDE SEQUENCE [LARGE SCALE GENOMIC DNA]</scope>
    <source>
        <strain evidence="2 3">FSL R7-0666</strain>
    </source>
</reference>
<feature type="transmembrane region" description="Helical" evidence="1">
    <location>
        <begin position="250"/>
        <end position="269"/>
    </location>
</feature>
<dbReference type="Pfam" id="PF12679">
    <property type="entry name" value="ABC2_membrane_2"/>
    <property type="match status" value="1"/>
</dbReference>
<proteinExistence type="predicted"/>
<gene>
    <name evidence="2" type="ORF">MKY91_10775</name>
</gene>
<evidence type="ECO:0000313" key="2">
    <source>
        <dbReference type="EMBL" id="MEN0643629.1"/>
    </source>
</evidence>
<feature type="transmembrane region" description="Helical" evidence="1">
    <location>
        <begin position="21"/>
        <end position="42"/>
    </location>
</feature>
<feature type="transmembrane region" description="Helical" evidence="1">
    <location>
        <begin position="178"/>
        <end position="200"/>
    </location>
</feature>
<keyword evidence="1" id="KW-0812">Transmembrane</keyword>
<evidence type="ECO:0000313" key="3">
    <source>
        <dbReference type="Proteomes" id="UP001418796"/>
    </source>
</evidence>
<evidence type="ECO:0000256" key="1">
    <source>
        <dbReference type="SAM" id="Phobius"/>
    </source>
</evidence>
<feature type="transmembrane region" description="Helical" evidence="1">
    <location>
        <begin position="120"/>
        <end position="137"/>
    </location>
</feature>
<sequence length="292" mass="32804">MSKWLNNPVLTKEIKLRFRSFKSYLGIAIYLIVLGLLVLGYMGAYMSFDTNHAFQPSESRGIFLVLCLFQLALFIFVTPGLTAGVISSERERQTLPILLTTAQSSSVIIISKMIASLAYLMLYLIASLPLYTMVFLYGGVSPALLLSSIGLFILTMITIAAIGIWTSTFFQKTIVSMVTSYGIAFFLTGGFAVVTLMMSIFGEEYTIDGASFPWPLILASINIPIMLYGIFDQSPIIVLQEYAGWKLSPWWFFVSFYVLLISLLLFTSIRRLRPRMKKQDQNRTTNSLSNLE</sequence>
<keyword evidence="3" id="KW-1185">Reference proteome</keyword>